<name>A0A3N0XAR1_9FLAO</name>
<dbReference type="Proteomes" id="UP000267623">
    <property type="component" value="Unassembled WGS sequence"/>
</dbReference>
<comment type="caution">
    <text evidence="2">The sequence shown here is derived from an EMBL/GenBank/DDBJ whole genome shotgun (WGS) entry which is preliminary data.</text>
</comment>
<dbReference type="AlphaFoldDB" id="A0A3N0XAR1"/>
<evidence type="ECO:0000313" key="2">
    <source>
        <dbReference type="EMBL" id="ROI14464.1"/>
    </source>
</evidence>
<keyword evidence="1" id="KW-0732">Signal</keyword>
<dbReference type="RefSeq" id="WP_123280639.1">
    <property type="nucleotide sequence ID" value="NZ_RJTU01000020.1"/>
</dbReference>
<gene>
    <name evidence="2" type="ORF">EGH73_03055</name>
</gene>
<dbReference type="EMBL" id="RJTU01000020">
    <property type="protein sequence ID" value="ROI14464.1"/>
    <property type="molecule type" value="Genomic_DNA"/>
</dbReference>
<accession>A0A3N0XAR1</accession>
<reference evidence="3" key="1">
    <citation type="submission" date="2018-11" db="EMBL/GenBank/DDBJ databases">
        <title>Proposal to divide the Flavobacteriaceae and reorganize its genera based on Amino Acid Identity values calculated from whole genome sequences.</title>
        <authorList>
            <person name="Nicholson A.C."/>
            <person name="Gulvik C.A."/>
            <person name="Whitney A.M."/>
            <person name="Humrighouse B.W."/>
            <person name="Bell M."/>
            <person name="Holmes B."/>
            <person name="Steigerwalt A."/>
            <person name="Villarma A."/>
            <person name="Sheth M."/>
            <person name="Batra D."/>
            <person name="Pryor J."/>
            <person name="Bernardet J.-F."/>
            <person name="Hugo C."/>
            <person name="Kampfer P."/>
            <person name="Newman J."/>
            <person name="Mcquiston J."/>
        </authorList>
    </citation>
    <scope>NUCLEOTIDE SEQUENCE [LARGE SCALE GENOMIC DNA]</scope>
    <source>
        <strain evidence="3">DSM 22165</strain>
    </source>
</reference>
<sequence>MKNIIKLSLVALGIVTATIASSSKLLANVPPDGGGYCNPTTETVCGVTSGGFTAKGFFVTN</sequence>
<feature type="signal peptide" evidence="1">
    <location>
        <begin position="1"/>
        <end position="27"/>
    </location>
</feature>
<evidence type="ECO:0000256" key="1">
    <source>
        <dbReference type="SAM" id="SignalP"/>
    </source>
</evidence>
<proteinExistence type="predicted"/>
<protein>
    <submittedName>
        <fullName evidence="2">Uncharacterized protein</fullName>
    </submittedName>
</protein>
<feature type="chain" id="PRO_5018060285" evidence="1">
    <location>
        <begin position="28"/>
        <end position="61"/>
    </location>
</feature>
<evidence type="ECO:0000313" key="3">
    <source>
        <dbReference type="Proteomes" id="UP000267623"/>
    </source>
</evidence>
<organism evidence="2 3">
    <name type="scientific">Epilithonimonas hominis</name>
    <dbReference type="NCBI Taxonomy" id="420404"/>
    <lineage>
        <taxon>Bacteria</taxon>
        <taxon>Pseudomonadati</taxon>
        <taxon>Bacteroidota</taxon>
        <taxon>Flavobacteriia</taxon>
        <taxon>Flavobacteriales</taxon>
        <taxon>Weeksellaceae</taxon>
        <taxon>Chryseobacterium group</taxon>
        <taxon>Epilithonimonas</taxon>
    </lineage>
</organism>